<dbReference type="GO" id="GO:0042645">
    <property type="term" value="C:mitochondrial nucleoid"/>
    <property type="evidence" value="ECO:0007669"/>
    <property type="project" value="TreeGrafter"/>
</dbReference>
<dbReference type="OMA" id="WYRVVAF"/>
<evidence type="ECO:0000313" key="4">
    <source>
        <dbReference type="Proteomes" id="UP000011777"/>
    </source>
</evidence>
<dbReference type="EMBL" id="AOGT01001362">
    <property type="protein sequence ID" value="EMG47816.1"/>
    <property type="molecule type" value="Genomic_DNA"/>
</dbReference>
<dbReference type="GO" id="GO:0003697">
    <property type="term" value="F:single-stranded DNA binding"/>
    <property type="evidence" value="ECO:0007669"/>
    <property type="project" value="InterPro"/>
</dbReference>
<dbReference type="OrthoDB" id="1078367at2759"/>
<evidence type="ECO:0000256" key="2">
    <source>
        <dbReference type="PROSITE-ProRule" id="PRU00252"/>
    </source>
</evidence>
<dbReference type="PANTHER" id="PTHR10302">
    <property type="entry name" value="SINGLE-STRANDED DNA-BINDING PROTEIN"/>
    <property type="match status" value="1"/>
</dbReference>
<accession>M3IN30</accession>
<dbReference type="Pfam" id="PF00436">
    <property type="entry name" value="SSB"/>
    <property type="match status" value="1"/>
</dbReference>
<evidence type="ECO:0000256" key="1">
    <source>
        <dbReference type="ARBA" id="ARBA00023125"/>
    </source>
</evidence>
<proteinExistence type="predicted"/>
<dbReference type="STRING" id="1245528.M3IN30"/>
<dbReference type="AlphaFoldDB" id="M3IN30"/>
<keyword evidence="1 2" id="KW-0238">DNA-binding</keyword>
<dbReference type="eggNOG" id="ENOG502S0M8">
    <property type="taxonomic scope" value="Eukaryota"/>
</dbReference>
<dbReference type="InterPro" id="IPR012340">
    <property type="entry name" value="NA-bd_OB-fold"/>
</dbReference>
<dbReference type="CDD" id="cd04496">
    <property type="entry name" value="SSB_OBF"/>
    <property type="match status" value="1"/>
</dbReference>
<reference evidence="3 4" key="1">
    <citation type="submission" date="2013-02" db="EMBL/GenBank/DDBJ databases">
        <title>Genome sequence of Candida maltosa Xu316, a potential industrial strain for xylitol and ethanol production.</title>
        <authorList>
            <person name="Yu J."/>
            <person name="Wang Q."/>
            <person name="Geng X."/>
            <person name="Bao W."/>
            <person name="He P."/>
            <person name="Cai J."/>
        </authorList>
    </citation>
    <scope>NUCLEOTIDE SEQUENCE [LARGE SCALE GENOMIC DNA]</scope>
    <source>
        <strain evidence="4">Xu316</strain>
    </source>
</reference>
<dbReference type="InterPro" id="IPR000424">
    <property type="entry name" value="Primosome_PriB/ssb"/>
</dbReference>
<evidence type="ECO:0000313" key="3">
    <source>
        <dbReference type="EMBL" id="EMG47816.1"/>
    </source>
</evidence>
<keyword evidence="4" id="KW-1185">Reference proteome</keyword>
<sequence length="133" mass="14990">MLRSFARSFSNSTVRSNFAKTQLLGNVGNFEFRESAAGKKFVTYNLAVSHFDKESQSDVATWYRVVAFDTKQVENLEKNLRVGSKLLVNGRLQVEKYENRETGQPGTRVSIVQDSYDTVLWGKRPEGEASDSA</sequence>
<dbReference type="GO" id="GO:0006264">
    <property type="term" value="P:mitochondrial DNA replication"/>
    <property type="evidence" value="ECO:0007669"/>
    <property type="project" value="TreeGrafter"/>
</dbReference>
<organism evidence="3 4">
    <name type="scientific">Candida maltosa (strain Xu316)</name>
    <name type="common">Yeast</name>
    <dbReference type="NCBI Taxonomy" id="1245528"/>
    <lineage>
        <taxon>Eukaryota</taxon>
        <taxon>Fungi</taxon>
        <taxon>Dikarya</taxon>
        <taxon>Ascomycota</taxon>
        <taxon>Saccharomycotina</taxon>
        <taxon>Pichiomycetes</taxon>
        <taxon>Debaryomycetaceae</taxon>
        <taxon>Candida/Lodderomyces clade</taxon>
        <taxon>Candida</taxon>
    </lineage>
</organism>
<dbReference type="PROSITE" id="PS50935">
    <property type="entry name" value="SSB"/>
    <property type="match status" value="1"/>
</dbReference>
<name>M3IN30_CANMX</name>
<comment type="caution">
    <text evidence="3">The sequence shown here is derived from an EMBL/GenBank/DDBJ whole genome shotgun (WGS) entry which is preliminary data.</text>
</comment>
<dbReference type="PANTHER" id="PTHR10302:SF0">
    <property type="entry name" value="SINGLE-STRANDED DNA-BINDING PROTEIN, MITOCHONDRIAL"/>
    <property type="match status" value="1"/>
</dbReference>
<dbReference type="Gene3D" id="2.40.50.140">
    <property type="entry name" value="Nucleic acid-binding proteins"/>
    <property type="match status" value="1"/>
</dbReference>
<dbReference type="HOGENOM" id="CLU_126647_1_0_1"/>
<gene>
    <name evidence="3" type="ORF">G210_1728</name>
</gene>
<dbReference type="Proteomes" id="UP000011777">
    <property type="component" value="Unassembled WGS sequence"/>
</dbReference>
<protein>
    <submittedName>
        <fullName evidence="3">Uncharacterized protein</fullName>
    </submittedName>
</protein>
<dbReference type="InterPro" id="IPR011344">
    <property type="entry name" value="ssDNA-bd"/>
</dbReference>
<dbReference type="SUPFAM" id="SSF50249">
    <property type="entry name" value="Nucleic acid-binding proteins"/>
    <property type="match status" value="1"/>
</dbReference>